<feature type="domain" description="DNA helicase DnaB-like N-terminal" evidence="3">
    <location>
        <begin position="9"/>
        <end position="74"/>
    </location>
</feature>
<geneLocation type="plasmid" evidence="4">
    <name>pNPD8_2</name>
</geneLocation>
<gene>
    <name evidence="4" type="ORF">NPD8_4009</name>
</gene>
<evidence type="ECO:0000256" key="1">
    <source>
        <dbReference type="ARBA" id="ARBA00022705"/>
    </source>
</evidence>
<organism evidence="4">
    <name type="scientific">Clostridium botulinum</name>
    <dbReference type="NCBI Taxonomy" id="1491"/>
    <lineage>
        <taxon>Bacteria</taxon>
        <taxon>Bacillati</taxon>
        <taxon>Bacillota</taxon>
        <taxon>Clostridia</taxon>
        <taxon>Eubacteriales</taxon>
        <taxon>Clostridiaceae</taxon>
        <taxon>Clostridium</taxon>
    </lineage>
</organism>
<dbReference type="GO" id="GO:0003678">
    <property type="term" value="F:DNA helicase activity"/>
    <property type="evidence" value="ECO:0007669"/>
    <property type="project" value="InterPro"/>
</dbReference>
<name>A0A1L7JN33_CLOBO</name>
<accession>A0A1L7JN33</accession>
<dbReference type="RefSeq" id="WP_236893385.1">
    <property type="nucleotide sequence ID" value="NZ_CP015704.1"/>
</dbReference>
<dbReference type="Gene3D" id="1.10.860.10">
    <property type="entry name" value="DNAb Helicase, Chain A"/>
    <property type="match status" value="1"/>
</dbReference>
<evidence type="ECO:0000256" key="2">
    <source>
        <dbReference type="ARBA" id="ARBA00023125"/>
    </source>
</evidence>
<reference evidence="4" key="1">
    <citation type="submission" date="2016-05" db="EMBL/GenBank/DDBJ databases">
        <authorList>
            <person name="Lavstsen T."/>
            <person name="Jespersen J.S."/>
        </authorList>
    </citation>
    <scope>NUCLEOTIDE SEQUENCE</scope>
    <source>
        <strain evidence="4">CDC69096</strain>
        <plasmid evidence="4">pNPD8_2</plasmid>
    </source>
</reference>
<dbReference type="GO" id="GO:0005524">
    <property type="term" value="F:ATP binding"/>
    <property type="evidence" value="ECO:0007669"/>
    <property type="project" value="InterPro"/>
</dbReference>
<proteinExistence type="predicted"/>
<dbReference type="Pfam" id="PF00772">
    <property type="entry name" value="DnaB"/>
    <property type="match status" value="1"/>
</dbReference>
<dbReference type="EMBL" id="CP015704">
    <property type="protein sequence ID" value="APU86992.1"/>
    <property type="molecule type" value="Genomic_DNA"/>
</dbReference>
<dbReference type="AlphaFoldDB" id="A0A1L7JN33"/>
<dbReference type="InterPro" id="IPR007693">
    <property type="entry name" value="DNA_helicase_DnaB-like_N"/>
</dbReference>
<dbReference type="SUPFAM" id="SSF48024">
    <property type="entry name" value="N-terminal domain of DnaB helicase"/>
    <property type="match status" value="1"/>
</dbReference>
<dbReference type="GO" id="GO:0003677">
    <property type="term" value="F:DNA binding"/>
    <property type="evidence" value="ECO:0007669"/>
    <property type="project" value="UniProtKB-KW"/>
</dbReference>
<sequence>MVANQYDLSNIKMEAELLAILLSDNNAIIDLVDADIKSEDFLLPKHQILFDAMNNLYIQNAPITITTLSEYLQKMMI</sequence>
<protein>
    <recommendedName>
        <fullName evidence="3">DNA helicase DnaB-like N-terminal domain-containing protein</fullName>
    </recommendedName>
</protein>
<dbReference type="GO" id="GO:0006260">
    <property type="term" value="P:DNA replication"/>
    <property type="evidence" value="ECO:0007669"/>
    <property type="project" value="UniProtKB-KW"/>
</dbReference>
<keyword evidence="4" id="KW-0614">Plasmid</keyword>
<evidence type="ECO:0000313" key="4">
    <source>
        <dbReference type="EMBL" id="APU86992.1"/>
    </source>
</evidence>
<dbReference type="InterPro" id="IPR016136">
    <property type="entry name" value="DNA_helicase_N/primase_C"/>
</dbReference>
<keyword evidence="1" id="KW-0235">DNA replication</keyword>
<keyword evidence="2" id="KW-0238">DNA-binding</keyword>
<dbReference type="InterPro" id="IPR036185">
    <property type="entry name" value="DNA_heli_DnaB-like_N_sf"/>
</dbReference>
<evidence type="ECO:0000259" key="3">
    <source>
        <dbReference type="Pfam" id="PF00772"/>
    </source>
</evidence>